<feature type="domain" description="Transcription regulator PadR N-terminal" evidence="1">
    <location>
        <begin position="15"/>
        <end position="56"/>
    </location>
</feature>
<proteinExistence type="predicted"/>
<dbReference type="InterPro" id="IPR005149">
    <property type="entry name" value="Tscrpt_reg_PadR_N"/>
</dbReference>
<organism evidence="2">
    <name type="scientific">hydrothermal vent metagenome</name>
    <dbReference type="NCBI Taxonomy" id="652676"/>
    <lineage>
        <taxon>unclassified sequences</taxon>
        <taxon>metagenomes</taxon>
        <taxon>ecological metagenomes</taxon>
    </lineage>
</organism>
<gene>
    <name evidence="2" type="ORF">MNBD_PLANCTO03-1047</name>
</gene>
<evidence type="ECO:0000313" key="2">
    <source>
        <dbReference type="EMBL" id="VAX42387.1"/>
    </source>
</evidence>
<sequence>MPKHTETALSEFVALSVLAEEPLYGYAIAKRVAARSDERFRLTPGVLYPLLKRLEKA</sequence>
<dbReference type="EMBL" id="UOGK01000683">
    <property type="protein sequence ID" value="VAX42387.1"/>
    <property type="molecule type" value="Genomic_DNA"/>
</dbReference>
<dbReference type="SUPFAM" id="SSF46785">
    <property type="entry name" value="Winged helix' DNA-binding domain"/>
    <property type="match status" value="1"/>
</dbReference>
<dbReference type="InterPro" id="IPR036388">
    <property type="entry name" value="WH-like_DNA-bd_sf"/>
</dbReference>
<reference evidence="2" key="1">
    <citation type="submission" date="2018-06" db="EMBL/GenBank/DDBJ databases">
        <authorList>
            <person name="Zhirakovskaya E."/>
        </authorList>
    </citation>
    <scope>NUCLEOTIDE SEQUENCE</scope>
</reference>
<dbReference type="Gene3D" id="1.10.10.10">
    <property type="entry name" value="Winged helix-like DNA-binding domain superfamily/Winged helix DNA-binding domain"/>
    <property type="match status" value="1"/>
</dbReference>
<dbReference type="InterPro" id="IPR036390">
    <property type="entry name" value="WH_DNA-bd_sf"/>
</dbReference>
<name>A0A3B1E8Z8_9ZZZZ</name>
<accession>A0A3B1E8Z8</accession>
<protein>
    <recommendedName>
        <fullName evidence="1">Transcription regulator PadR N-terminal domain-containing protein</fullName>
    </recommendedName>
</protein>
<evidence type="ECO:0000259" key="1">
    <source>
        <dbReference type="Pfam" id="PF03551"/>
    </source>
</evidence>
<dbReference type="Pfam" id="PF03551">
    <property type="entry name" value="PadR"/>
    <property type="match status" value="1"/>
</dbReference>
<dbReference type="AlphaFoldDB" id="A0A3B1E8Z8"/>
<feature type="non-terminal residue" evidence="2">
    <location>
        <position position="57"/>
    </location>
</feature>